<proteinExistence type="inferred from homology"/>
<evidence type="ECO:0000313" key="5">
    <source>
        <dbReference type="EMBL" id="QNT64165.1"/>
    </source>
</evidence>
<accession>A0A7H1ML29</accession>
<dbReference type="Gene3D" id="3.90.780.10">
    <property type="entry name" value="5'-Nucleotidase, C-terminal domain"/>
    <property type="match status" value="1"/>
</dbReference>
<protein>
    <submittedName>
        <fullName evidence="5">Bifunctional metallophosphatase/5'-nucleotidase</fullName>
    </submittedName>
</protein>
<dbReference type="GO" id="GO:0009166">
    <property type="term" value="P:nucleotide catabolic process"/>
    <property type="evidence" value="ECO:0007669"/>
    <property type="project" value="InterPro"/>
</dbReference>
<keyword evidence="6" id="KW-1185">Reference proteome</keyword>
<name>A0A7H1ML29_9LACO</name>
<feature type="domain" description="Calcineurin-like phosphoesterase" evidence="3">
    <location>
        <begin position="4"/>
        <end position="235"/>
    </location>
</feature>
<dbReference type="InterPro" id="IPR004843">
    <property type="entry name" value="Calcineurin-like_PHP"/>
</dbReference>
<keyword evidence="2" id="KW-0547">Nucleotide-binding</keyword>
<comment type="similarity">
    <text evidence="2">Belongs to the 5'-nucleotidase family.</text>
</comment>
<dbReference type="PROSITE" id="PS00786">
    <property type="entry name" value="5_NUCLEOTIDASE_2"/>
    <property type="match status" value="1"/>
</dbReference>
<dbReference type="GO" id="GO:0000166">
    <property type="term" value="F:nucleotide binding"/>
    <property type="evidence" value="ECO:0007669"/>
    <property type="project" value="UniProtKB-KW"/>
</dbReference>
<keyword evidence="1" id="KW-0732">Signal</keyword>
<reference evidence="5 6" key="1">
    <citation type="submission" date="2019-08" db="EMBL/GenBank/DDBJ databases">
        <authorList>
            <person name="Chang H.C."/>
            <person name="Mun S.Y."/>
        </authorList>
    </citation>
    <scope>NUCLEOTIDE SEQUENCE [LARGE SCALE GENOMIC DNA]</scope>
    <source>
        <strain evidence="5 6">SK</strain>
    </source>
</reference>
<dbReference type="PRINTS" id="PR01607">
    <property type="entry name" value="APYRASEFAMLY"/>
</dbReference>
<evidence type="ECO:0000256" key="1">
    <source>
        <dbReference type="ARBA" id="ARBA00022729"/>
    </source>
</evidence>
<evidence type="ECO:0000313" key="6">
    <source>
        <dbReference type="Proteomes" id="UP000516446"/>
    </source>
</evidence>
<gene>
    <name evidence="5" type="ORF">FY536_02265</name>
</gene>
<dbReference type="PANTHER" id="PTHR11575">
    <property type="entry name" value="5'-NUCLEOTIDASE-RELATED"/>
    <property type="match status" value="1"/>
</dbReference>
<dbReference type="InterPro" id="IPR006146">
    <property type="entry name" value="5'-Nucleotdase_CS"/>
</dbReference>
<dbReference type="InterPro" id="IPR029052">
    <property type="entry name" value="Metallo-depent_PP-like"/>
</dbReference>
<dbReference type="Gene3D" id="3.60.21.10">
    <property type="match status" value="1"/>
</dbReference>
<dbReference type="GO" id="GO:0030288">
    <property type="term" value="C:outer membrane-bounded periplasmic space"/>
    <property type="evidence" value="ECO:0007669"/>
    <property type="project" value="TreeGrafter"/>
</dbReference>
<dbReference type="SUPFAM" id="SSF56300">
    <property type="entry name" value="Metallo-dependent phosphatases"/>
    <property type="match status" value="1"/>
</dbReference>
<dbReference type="PANTHER" id="PTHR11575:SF6">
    <property type="entry name" value="2',3'-CYCLIC-NUCLEOTIDE 2'-PHOSPHODIESTERASE_3'-NUCLEOTIDASE"/>
    <property type="match status" value="1"/>
</dbReference>
<dbReference type="Pfam" id="PF00149">
    <property type="entry name" value="Metallophos"/>
    <property type="match status" value="1"/>
</dbReference>
<keyword evidence="2" id="KW-0378">Hydrolase</keyword>
<evidence type="ECO:0000256" key="2">
    <source>
        <dbReference type="RuleBase" id="RU362119"/>
    </source>
</evidence>
<dbReference type="InterPro" id="IPR006179">
    <property type="entry name" value="5_nucleotidase/apyrase"/>
</dbReference>
<dbReference type="SUPFAM" id="SSF55816">
    <property type="entry name" value="5'-nucleotidase (syn. UDP-sugar hydrolase), C-terminal domain"/>
    <property type="match status" value="1"/>
</dbReference>
<dbReference type="EMBL" id="CP043431">
    <property type="protein sequence ID" value="QNT64165.1"/>
    <property type="molecule type" value="Genomic_DNA"/>
</dbReference>
<sequence>MQVKVLSTSDVHGYFNADDFRRPLNNTEMGLARAVSVMQIETDKLTDEDLVLKIENGDFIQGSPLTNYIEKIDQKDLPLYDDLAALAGYDVRIIGNHEFNYGRIYLEKALQSQNVLNANILDQKSQTPFLGRPYRIFQKNDLKVGVIGLTTKFIPKWEPEKNIKGLYFADPVMIAKKYIKILRPQVDLLILAYHGGFECDLKTGQPLGRINGENQGYELSQLEGVDALITGHQHRLLAEKFNGLVMTQPGYRGEAVGVMDFAFDEKQKLINSEAKLISTKTTPENSKIITRLSPLKVKVDQWMDQSIGQVGHQMEIIDHQLARIQSHPFVELINRAQMDAGQTQIASTTIFNDEVRGLKNNVTRRDIMTNYVYPNTVVVESLTGQEIIDAIEVSARYFKLTANDNLSINPHFLFPKVQHYNYDLWTGIDYTIDMQKPMNQRVKAVMFQGKQLKLDQSYEVAVNSYRSNGTGNFKMYQASKIVREVQIETADLIADYIQQHQPLNFDQPHNLKIIGYQKLS</sequence>
<dbReference type="GO" id="GO:0046872">
    <property type="term" value="F:metal ion binding"/>
    <property type="evidence" value="ECO:0007669"/>
    <property type="project" value="InterPro"/>
</dbReference>
<dbReference type="InterPro" id="IPR036907">
    <property type="entry name" value="5'-Nucleotdase_C_sf"/>
</dbReference>
<organism evidence="5 6">
    <name type="scientific">Weissella koreensis</name>
    <dbReference type="NCBI Taxonomy" id="165096"/>
    <lineage>
        <taxon>Bacteria</taxon>
        <taxon>Bacillati</taxon>
        <taxon>Bacillota</taxon>
        <taxon>Bacilli</taxon>
        <taxon>Lactobacillales</taxon>
        <taxon>Lactobacillaceae</taxon>
        <taxon>Weissella</taxon>
    </lineage>
</organism>
<dbReference type="GO" id="GO:0016788">
    <property type="term" value="F:hydrolase activity, acting on ester bonds"/>
    <property type="evidence" value="ECO:0007669"/>
    <property type="project" value="InterPro"/>
</dbReference>
<dbReference type="AlphaFoldDB" id="A0A7H1ML29"/>
<dbReference type="Proteomes" id="UP000516446">
    <property type="component" value="Chromosome"/>
</dbReference>
<evidence type="ECO:0000259" key="4">
    <source>
        <dbReference type="Pfam" id="PF02872"/>
    </source>
</evidence>
<evidence type="ECO:0000259" key="3">
    <source>
        <dbReference type="Pfam" id="PF00149"/>
    </source>
</evidence>
<feature type="domain" description="5'-Nucleotidase C-terminal" evidence="4">
    <location>
        <begin position="321"/>
        <end position="477"/>
    </location>
</feature>
<dbReference type="RefSeq" id="WP_006845884.1">
    <property type="nucleotide sequence ID" value="NZ_CP026847.1"/>
</dbReference>
<dbReference type="Pfam" id="PF02872">
    <property type="entry name" value="5_nucleotid_C"/>
    <property type="match status" value="1"/>
</dbReference>
<dbReference type="InterPro" id="IPR008334">
    <property type="entry name" value="5'-Nucleotdase_C"/>
</dbReference>